<dbReference type="AlphaFoldDB" id="A0A9D4N3L8"/>
<proteinExistence type="predicted"/>
<name>A0A9D4N3L8_DREPO</name>
<reference evidence="1" key="2">
    <citation type="submission" date="2020-11" db="EMBL/GenBank/DDBJ databases">
        <authorList>
            <person name="McCartney M.A."/>
            <person name="Auch B."/>
            <person name="Kono T."/>
            <person name="Mallez S."/>
            <person name="Becker A."/>
            <person name="Gohl D.M."/>
            <person name="Silverstein K.A.T."/>
            <person name="Koren S."/>
            <person name="Bechman K.B."/>
            <person name="Herman A."/>
            <person name="Abrahante J.E."/>
            <person name="Garbe J."/>
        </authorList>
    </citation>
    <scope>NUCLEOTIDE SEQUENCE</scope>
    <source>
        <strain evidence="1">Duluth1</strain>
        <tissue evidence="1">Whole animal</tissue>
    </source>
</reference>
<accession>A0A9D4N3L8</accession>
<keyword evidence="2" id="KW-1185">Reference proteome</keyword>
<dbReference type="Proteomes" id="UP000828390">
    <property type="component" value="Unassembled WGS sequence"/>
</dbReference>
<dbReference type="EMBL" id="JAIWYP010000001">
    <property type="protein sequence ID" value="KAH3887186.1"/>
    <property type="molecule type" value="Genomic_DNA"/>
</dbReference>
<sequence>MCCGASPGARQPPVNRLLHEGTLSSAHEACQVPPGCPAGLTGACRTRCSGLL</sequence>
<protein>
    <submittedName>
        <fullName evidence="1">Uncharacterized protein</fullName>
    </submittedName>
</protein>
<evidence type="ECO:0000313" key="1">
    <source>
        <dbReference type="EMBL" id="KAH3887186.1"/>
    </source>
</evidence>
<gene>
    <name evidence="1" type="ORF">DPMN_011202</name>
</gene>
<reference evidence="1" key="1">
    <citation type="journal article" date="2019" name="bioRxiv">
        <title>The Genome of the Zebra Mussel, Dreissena polymorpha: A Resource for Invasive Species Research.</title>
        <authorList>
            <person name="McCartney M.A."/>
            <person name="Auch B."/>
            <person name="Kono T."/>
            <person name="Mallez S."/>
            <person name="Zhang Y."/>
            <person name="Obille A."/>
            <person name="Becker A."/>
            <person name="Abrahante J.E."/>
            <person name="Garbe J."/>
            <person name="Badalamenti J.P."/>
            <person name="Herman A."/>
            <person name="Mangelson H."/>
            <person name="Liachko I."/>
            <person name="Sullivan S."/>
            <person name="Sone E.D."/>
            <person name="Koren S."/>
            <person name="Silverstein K.A.T."/>
            <person name="Beckman K.B."/>
            <person name="Gohl D.M."/>
        </authorList>
    </citation>
    <scope>NUCLEOTIDE SEQUENCE</scope>
    <source>
        <strain evidence="1">Duluth1</strain>
        <tissue evidence="1">Whole animal</tissue>
    </source>
</reference>
<organism evidence="1 2">
    <name type="scientific">Dreissena polymorpha</name>
    <name type="common">Zebra mussel</name>
    <name type="synonym">Mytilus polymorpha</name>
    <dbReference type="NCBI Taxonomy" id="45954"/>
    <lineage>
        <taxon>Eukaryota</taxon>
        <taxon>Metazoa</taxon>
        <taxon>Spiralia</taxon>
        <taxon>Lophotrochozoa</taxon>
        <taxon>Mollusca</taxon>
        <taxon>Bivalvia</taxon>
        <taxon>Autobranchia</taxon>
        <taxon>Heteroconchia</taxon>
        <taxon>Euheterodonta</taxon>
        <taxon>Imparidentia</taxon>
        <taxon>Neoheterodontei</taxon>
        <taxon>Myida</taxon>
        <taxon>Dreissenoidea</taxon>
        <taxon>Dreissenidae</taxon>
        <taxon>Dreissena</taxon>
    </lineage>
</organism>
<comment type="caution">
    <text evidence="1">The sequence shown here is derived from an EMBL/GenBank/DDBJ whole genome shotgun (WGS) entry which is preliminary data.</text>
</comment>
<evidence type="ECO:0000313" key="2">
    <source>
        <dbReference type="Proteomes" id="UP000828390"/>
    </source>
</evidence>